<keyword evidence="1" id="KW-0004">4Fe-4S</keyword>
<dbReference type="InterPro" id="IPR017896">
    <property type="entry name" value="4Fe4S_Fe-S-bd"/>
</dbReference>
<dbReference type="eggNOG" id="COG1146">
    <property type="taxonomic scope" value="Bacteria"/>
</dbReference>
<evidence type="ECO:0000259" key="5">
    <source>
        <dbReference type="PROSITE" id="PS51379"/>
    </source>
</evidence>
<dbReference type="EMBL" id="CP003255">
    <property type="protein sequence ID" value="AGA56476.1"/>
    <property type="molecule type" value="Genomic_DNA"/>
</dbReference>
<keyword evidence="3" id="KW-0408">Iron</keyword>
<dbReference type="PROSITE" id="PS51379">
    <property type="entry name" value="4FE4S_FER_2"/>
    <property type="match status" value="1"/>
</dbReference>
<organism evidence="6 7">
    <name type="scientific">Thermobacillus composti (strain DSM 18247 / JCM 13945 / KWC4)</name>
    <dbReference type="NCBI Taxonomy" id="717605"/>
    <lineage>
        <taxon>Bacteria</taxon>
        <taxon>Bacillati</taxon>
        <taxon>Bacillota</taxon>
        <taxon>Bacilli</taxon>
        <taxon>Bacillales</taxon>
        <taxon>Paenibacillaceae</taxon>
        <taxon>Thermobacillus</taxon>
    </lineage>
</organism>
<proteinExistence type="predicted"/>
<evidence type="ECO:0000313" key="7">
    <source>
        <dbReference type="Proteomes" id="UP000010795"/>
    </source>
</evidence>
<keyword evidence="2" id="KW-0479">Metal-binding</keyword>
<dbReference type="STRING" id="717605.Theco_0231"/>
<dbReference type="KEGG" id="tco:Theco_0231"/>
<protein>
    <recommendedName>
        <fullName evidence="5">4Fe-4S ferredoxin-type domain-containing protein</fullName>
    </recommendedName>
</protein>
<dbReference type="Gene3D" id="3.30.70.20">
    <property type="match status" value="1"/>
</dbReference>
<dbReference type="InterPro" id="IPR017900">
    <property type="entry name" value="4Fe4S_Fe_S_CS"/>
</dbReference>
<dbReference type="GO" id="GO:0051539">
    <property type="term" value="F:4 iron, 4 sulfur cluster binding"/>
    <property type="evidence" value="ECO:0007669"/>
    <property type="project" value="UniProtKB-KW"/>
</dbReference>
<feature type="domain" description="4Fe-4S ferredoxin-type" evidence="5">
    <location>
        <begin position="33"/>
        <end position="62"/>
    </location>
</feature>
<keyword evidence="7" id="KW-1185">Reference proteome</keyword>
<dbReference type="Proteomes" id="UP000010795">
    <property type="component" value="Chromosome"/>
</dbReference>
<evidence type="ECO:0000256" key="1">
    <source>
        <dbReference type="ARBA" id="ARBA00022485"/>
    </source>
</evidence>
<gene>
    <name evidence="6" type="ordered locus">Theco_0231</name>
</gene>
<dbReference type="OrthoDB" id="9798098at2"/>
<dbReference type="AlphaFoldDB" id="L0E9W0"/>
<accession>L0E9W0</accession>
<evidence type="ECO:0000256" key="2">
    <source>
        <dbReference type="ARBA" id="ARBA00022723"/>
    </source>
</evidence>
<keyword evidence="4" id="KW-0411">Iron-sulfur</keyword>
<dbReference type="InterPro" id="IPR050294">
    <property type="entry name" value="RnfB_subfamily"/>
</dbReference>
<reference evidence="7" key="1">
    <citation type="submission" date="2012-01" db="EMBL/GenBank/DDBJ databases">
        <title>Complete sequence of chromosome of Thermobacillus composti KWC4.</title>
        <authorList>
            <person name="Lucas S."/>
            <person name="Han J."/>
            <person name="Lapidus A."/>
            <person name="Cheng J.-F."/>
            <person name="Goodwin L."/>
            <person name="Pitluck S."/>
            <person name="Peters L."/>
            <person name="Ovchinnikova G."/>
            <person name="Teshima H."/>
            <person name="Detter J.C."/>
            <person name="Han C."/>
            <person name="Tapia R."/>
            <person name="Land M."/>
            <person name="Hauser L."/>
            <person name="Kyrpides N."/>
            <person name="Ivanova N."/>
            <person name="Pagani I."/>
            <person name="Anderson I."/>
            <person name="Woyke T."/>
        </authorList>
    </citation>
    <scope>NUCLEOTIDE SEQUENCE [LARGE SCALE GENOMIC DNA]</scope>
    <source>
        <strain evidence="7">DSM 18247 / JCM 13945 / KWC4</strain>
    </source>
</reference>
<evidence type="ECO:0000256" key="3">
    <source>
        <dbReference type="ARBA" id="ARBA00023004"/>
    </source>
</evidence>
<dbReference type="Pfam" id="PF12838">
    <property type="entry name" value="Fer4_7"/>
    <property type="match status" value="1"/>
</dbReference>
<sequence length="85" mass="9369">MAWVITPPCEGEKLAKCVAVCPENAIETSEEAGQYYINPYKCTDCGLCDLTCPVAAIFPAAAVPKQWRHSIEENRLFFETRGQSG</sequence>
<dbReference type="PANTHER" id="PTHR42859:SF2">
    <property type="entry name" value="FERREDOXIN"/>
    <property type="match status" value="1"/>
</dbReference>
<dbReference type="GO" id="GO:0046872">
    <property type="term" value="F:metal ion binding"/>
    <property type="evidence" value="ECO:0007669"/>
    <property type="project" value="UniProtKB-KW"/>
</dbReference>
<evidence type="ECO:0000313" key="6">
    <source>
        <dbReference type="EMBL" id="AGA56476.1"/>
    </source>
</evidence>
<dbReference type="PANTHER" id="PTHR42859">
    <property type="entry name" value="OXIDOREDUCTASE"/>
    <property type="match status" value="1"/>
</dbReference>
<name>L0E9W0_THECK</name>
<dbReference type="RefSeq" id="WP_015253242.1">
    <property type="nucleotide sequence ID" value="NC_019897.1"/>
</dbReference>
<evidence type="ECO:0000256" key="4">
    <source>
        <dbReference type="ARBA" id="ARBA00023014"/>
    </source>
</evidence>
<dbReference type="PROSITE" id="PS00198">
    <property type="entry name" value="4FE4S_FER_1"/>
    <property type="match status" value="1"/>
</dbReference>
<dbReference type="HOGENOM" id="CLU_139698_0_1_9"/>
<dbReference type="SUPFAM" id="SSF54862">
    <property type="entry name" value="4Fe-4S ferredoxins"/>
    <property type="match status" value="1"/>
</dbReference>